<feature type="compositionally biased region" description="Basic and acidic residues" evidence="2">
    <location>
        <begin position="1136"/>
        <end position="1147"/>
    </location>
</feature>
<dbReference type="Proteomes" id="UP000217846">
    <property type="component" value="Chromosome"/>
</dbReference>
<feature type="compositionally biased region" description="Polar residues" evidence="2">
    <location>
        <begin position="226"/>
        <end position="239"/>
    </location>
</feature>
<feature type="compositionally biased region" description="Polar residues" evidence="2">
    <location>
        <begin position="144"/>
        <end position="162"/>
    </location>
</feature>
<evidence type="ECO:0000256" key="1">
    <source>
        <dbReference type="SAM" id="Coils"/>
    </source>
</evidence>
<feature type="coiled-coil region" evidence="1">
    <location>
        <begin position="1201"/>
        <end position="1253"/>
    </location>
</feature>
<feature type="region of interest" description="Disordered" evidence="2">
    <location>
        <begin position="693"/>
        <end position="719"/>
    </location>
</feature>
<keyword evidence="1" id="KW-0175">Coiled coil</keyword>
<dbReference type="PROSITE" id="PS51208">
    <property type="entry name" value="AUTOTRANSPORTER"/>
    <property type="match status" value="1"/>
</dbReference>
<evidence type="ECO:0000256" key="3">
    <source>
        <dbReference type="SAM" id="Phobius"/>
    </source>
</evidence>
<feature type="region of interest" description="Disordered" evidence="2">
    <location>
        <begin position="838"/>
        <end position="860"/>
    </location>
</feature>
<proteinExistence type="predicted"/>
<feature type="compositionally biased region" description="Low complexity" evidence="2">
    <location>
        <begin position="247"/>
        <end position="261"/>
    </location>
</feature>
<keyword evidence="3" id="KW-1133">Transmembrane helix</keyword>
<feature type="region of interest" description="Disordered" evidence="2">
    <location>
        <begin position="1805"/>
        <end position="1824"/>
    </location>
</feature>
<feature type="compositionally biased region" description="Basic and acidic residues" evidence="2">
    <location>
        <begin position="434"/>
        <end position="471"/>
    </location>
</feature>
<feature type="compositionally biased region" description="Polar residues" evidence="2">
    <location>
        <begin position="169"/>
        <end position="198"/>
    </location>
</feature>
<feature type="coiled-coil region" evidence="1">
    <location>
        <begin position="322"/>
        <end position="379"/>
    </location>
</feature>
<feature type="compositionally biased region" description="Polar residues" evidence="2">
    <location>
        <begin position="693"/>
        <end position="717"/>
    </location>
</feature>
<feature type="transmembrane region" description="Helical" evidence="3">
    <location>
        <begin position="20"/>
        <end position="39"/>
    </location>
</feature>
<dbReference type="SUPFAM" id="SSF103515">
    <property type="entry name" value="Autotransporter"/>
    <property type="match status" value="1"/>
</dbReference>
<dbReference type="Gene3D" id="2.40.128.130">
    <property type="entry name" value="Autotransporter beta-domain"/>
    <property type="match status" value="1"/>
</dbReference>
<feature type="domain" description="Autotransporter" evidence="4">
    <location>
        <begin position="1977"/>
        <end position="2261"/>
    </location>
</feature>
<keyword evidence="3" id="KW-0472">Membrane</keyword>
<accession>A0AAD1FKK2</accession>
<feature type="region of interest" description="Disordered" evidence="2">
    <location>
        <begin position="422"/>
        <end position="471"/>
    </location>
</feature>
<dbReference type="Pfam" id="PF03797">
    <property type="entry name" value="Autotransporter"/>
    <property type="match status" value="1"/>
</dbReference>
<feature type="compositionally biased region" description="Low complexity" evidence="2">
    <location>
        <begin position="200"/>
        <end position="212"/>
    </location>
</feature>
<dbReference type="InterPro" id="IPR036709">
    <property type="entry name" value="Autotransporte_beta_dom_sf"/>
</dbReference>
<gene>
    <name evidence="5" type="ORF">RJYHM_0019</name>
</gene>
<feature type="region of interest" description="Disordered" evidence="2">
    <location>
        <begin position="134"/>
        <end position="267"/>
    </location>
</feature>
<dbReference type="EMBL" id="AP017602">
    <property type="protein sequence ID" value="BAW82278.1"/>
    <property type="molecule type" value="Genomic_DNA"/>
</dbReference>
<dbReference type="SMART" id="SM00869">
    <property type="entry name" value="Autotransporter"/>
    <property type="match status" value="1"/>
</dbReference>
<evidence type="ECO:0000313" key="5">
    <source>
        <dbReference type="EMBL" id="BAW82278.1"/>
    </source>
</evidence>
<feature type="region of interest" description="Disordered" evidence="2">
    <location>
        <begin position="981"/>
        <end position="1003"/>
    </location>
</feature>
<feature type="region of interest" description="Disordered" evidence="2">
    <location>
        <begin position="493"/>
        <end position="515"/>
    </location>
</feature>
<evidence type="ECO:0000313" key="6">
    <source>
        <dbReference type="Proteomes" id="UP000217846"/>
    </source>
</evidence>
<reference evidence="5 6" key="1">
    <citation type="journal article" date="2017" name="Genome Biol. Evol.">
        <title>Extremely Low Genomic Diversity of Rickettsia japonica Distributed in Japan.</title>
        <authorList>
            <person name="Akter A."/>
            <person name="Ooka T."/>
            <person name="Gotoh Y."/>
            <person name="Yamamoto S."/>
            <person name="Fujita H."/>
            <person name="Terasoma F."/>
            <person name="Kida K."/>
            <person name="Taira M."/>
            <person name="Nakadouzono F."/>
            <person name="Gokuden M."/>
            <person name="Hirano M."/>
            <person name="Miyashiro M."/>
            <person name="Inari K."/>
            <person name="Shimazu Y."/>
            <person name="Tabara K."/>
            <person name="Toyoda A."/>
            <person name="Yoshimura D."/>
            <person name="Itoh T."/>
            <person name="Kitano T."/>
            <person name="Sato M.P."/>
            <person name="Katsura K."/>
            <person name="Mondal S.I."/>
            <person name="Ogura Y."/>
            <person name="Ando S."/>
            <person name="Hayashi T."/>
        </authorList>
    </citation>
    <scope>NUCLEOTIDE SEQUENCE [LARGE SCALE GENOMIC DNA]</scope>
    <source>
        <strain evidence="5 6">YH_M</strain>
    </source>
</reference>
<evidence type="ECO:0000259" key="4">
    <source>
        <dbReference type="PROSITE" id="PS51208"/>
    </source>
</evidence>
<evidence type="ECO:0000256" key="2">
    <source>
        <dbReference type="SAM" id="MobiDB-lite"/>
    </source>
</evidence>
<sequence length="2261" mass="252240">MNKLTEQHLLKKSRFLKYSLFASISVGAIIAIPFEGMAMSKEAFRIDLSNKLLNHVSQLNGHKDKTNTPQQIGTVIVPEPEINTYTPSEIREMKISNKPKTSNPLKDVPIEDHYKVVARSKSDVGKARKVRPITRRKTFAGTEKTAQSQSTYTPESIEQMPQKSEIIITESSPTFSPDSNGFVTAPNTPNTTLTSPEHYTTAPGTPSSTPATPYQPTSDSKPNDSLGANTPPNINTNSKAARRLSFSSSNPQQQAVQSSSQVKPEVPLKPTFVPLPTKKSSTEIAAGMVSNISRVNEIIGIKLAEVTQAIKDTTGKKNKKPLQKLYTQLTSAQKTTEELKSRAEEIETKIKIGKNKDKIKKLEKELTSKNNKADRLFQKIEKIDIPANKVSIKSQETVPVTTASTKVSAFQAQQARINEARQGIFNKNKSSGDNARKSSARTEREKKKQEAQKQLSEIKKQEKAIKTASDKAKEVAASVKKETSRTALRAMQDKMNGDSDGPTYKQPPKAKPTIPLSHGVQRILCEQPEDEEGYLVPRKVQQQPYTVMLPNQEIEDPIPSHSKDIYESKVSQYINYLNSIQPNQSNQAQIDSVIDSLATEMRKFSADQFSQKLGEIAHLASIEAYNDLFEKLYEIQQARIPETQKVYKQEEIFQSYAEYEENLRKSSTPVLSRSSSAKSVISSNFEEKSALLQTTTTDESLRSDNNWKNPAPYSSSPKLDKRGLEYLDLAGDAFVQNLKQPDTLTIEALSLITPTQNTTVAKSDSSRKNNVSGSIPEIQQLQSEKMRTETLGVQDDLELYLHYTPQETLTEESTYLVSSKNKQGNIIKRAVSKLLQTTTTDESLRSDNNWKNPAPYSSSPKLDKRGLEYLDLAGDAFVQNLKQPDTLTIEALSLITPTQNTTVAKSDSSRKNNVSGSIPEIQQLQSEKMRTETLGVQDDLELYLHYTPQETLTEESTYLVSSKNKQGNIIKRAVSKLLQTTTTDESLRSDNNWKNPAPYSSSPKLDKRGLEYLDLAGDAFVQNLKQPDTLTIEALSLITPTQNTTVAKSDSSRKNNVSGSIPEIQQLQSEKMRTETLGVQDDLELYLHYTPQETLTEESTYLVSSKNKQGNIIKRAVSKIGSILQTNYAENRKRKRDGETSKQRTVDQEGEFGHAWGNENHNVVSGFTKKATQLISLLDAKRTAILQTTSPSQRKSLSLVLQEIENDYREAIKISQELQQVLIRKPEDIKAYNSKAEKKLDAIKSRADKYFNNIETDADVGFNPNGGNNHSMPTANMDSLPKNLAVTPPINVGSLYNSPQAQQFREDHIVRELTDVDASIYNTAPPEVVKEAEALLDRSQGRLNLVDSTIVRELTDVDASIYNTAPPEVVKEAEALLDRSQDRLNLVDSTIVRELTDVDASIYNIAPPEVVKEAEALLDRSQDRLNLVDSTIKKGTQPLSTIYESVSYENLASETIYKTEQPKPSISYTNTSKRKLPIPLFRSADLDKKLEYLDLEDKLLEVEEARIVKEKQAIATLDQYQDPENPEFKRLAMEALDLSSKESQLKAKRKTIAAEFSLNEKSSSTDVSILRSYSIDDISSALSDAESNLSRSPSVSGLEDLNNSNVMKLGELKSKHKKIANDYKAKELELDTLNHDDPEKIWLEGEIKHLDTESKPKVNESKPVFSCSSSVGSINSFSNGDNLSSRDVVTSVDTLTREIDKDYVDTYIRVLSNKIQKIEELPGSSSRSEELNHIKEAMAYISNRIQDVEELDEKMLLAINARLQEHDEKISSLLLEKYTGEEAADILAQSLLQEMLVSDGKSESILPAGDEEQEDTEVSRQLSSLPALASSNECALALSDDREKECLALGDGSEDEESSNECALALSDDREKECLALGDGSEDEESYDSGFEEEEETIGQLSDSDGGNLKITEVDTAIPLEQEAKKEMQTQISENAPTLNQAKVVNTIVNNMIRNRLDASMNMSNNMVAVGAGDEEESHIKRGLWMRGMYGTNNHGRVENMTGYRGTNKGATIGFDAEIDNNIVGIAYSNVHSVFKFKNSKNNDKELINSHVVSIYGQKELPKNFALQALVSASKNFIKDKTTYSYGDTKIRSNVKHRNNSYNAEALLQYNYLLQSKFVITPNIGLRYVKSRDGVYNEIGVNVQEIALTMKENNILSGIVGTKVTVPLKDALKFNNLSLTFQGAVEHNFKEKTQRINRVVKIFDNTFKHNYLIPKQPKTSYNLGTGIIGSIKNTTISLDYNYYLNKHYRSHQGSVKLKVNL</sequence>
<dbReference type="InterPro" id="IPR005546">
    <property type="entry name" value="Autotransporte_beta"/>
</dbReference>
<keyword evidence="3" id="KW-0812">Transmembrane</keyword>
<organism evidence="5 6">
    <name type="scientific">Rickettsia japonica</name>
    <dbReference type="NCBI Taxonomy" id="35790"/>
    <lineage>
        <taxon>Bacteria</taxon>
        <taxon>Pseudomonadati</taxon>
        <taxon>Pseudomonadota</taxon>
        <taxon>Alphaproteobacteria</taxon>
        <taxon>Rickettsiales</taxon>
        <taxon>Rickettsiaceae</taxon>
        <taxon>Rickettsieae</taxon>
        <taxon>Rickettsia</taxon>
        <taxon>spotted fever group</taxon>
    </lineage>
</organism>
<protein>
    <submittedName>
        <fullName evidence="5">Cell surface antigen protein, Sca1</fullName>
    </submittedName>
</protein>
<name>A0AAD1FKK2_RICJA</name>
<feature type="region of interest" description="Disordered" evidence="2">
    <location>
        <begin position="1131"/>
        <end position="1157"/>
    </location>
</feature>